<reference evidence="2 3" key="1">
    <citation type="submission" date="2022-10" db="EMBL/GenBank/DDBJ databases">
        <title>The complete genomes of actinobacterial strains from the NBC collection.</title>
        <authorList>
            <person name="Joergensen T.S."/>
            <person name="Alvarez Arevalo M."/>
            <person name="Sterndorff E.B."/>
            <person name="Faurdal D."/>
            <person name="Vuksanovic O."/>
            <person name="Mourched A.-S."/>
            <person name="Charusanti P."/>
            <person name="Shaw S."/>
            <person name="Blin K."/>
            <person name="Weber T."/>
        </authorList>
    </citation>
    <scope>NUCLEOTIDE SEQUENCE [LARGE SCALE GENOMIC DNA]</scope>
    <source>
        <strain evidence="2 3">NBC 01792</strain>
    </source>
</reference>
<dbReference type="Proteomes" id="UP001356428">
    <property type="component" value="Chromosome"/>
</dbReference>
<proteinExistence type="predicted"/>
<dbReference type="EMBL" id="CP109083">
    <property type="protein sequence ID" value="WSB08222.1"/>
    <property type="molecule type" value="Genomic_DNA"/>
</dbReference>
<evidence type="ECO:0000313" key="2">
    <source>
        <dbReference type="EMBL" id="WSB08222.1"/>
    </source>
</evidence>
<name>A0ABZ1EVT6_9ACTN</name>
<keyword evidence="3" id="KW-1185">Reference proteome</keyword>
<gene>
    <name evidence="2" type="ORF">OG849_13655</name>
</gene>
<dbReference type="RefSeq" id="WP_326705374.1">
    <property type="nucleotide sequence ID" value="NZ_CP109083.1"/>
</dbReference>
<feature type="region of interest" description="Disordered" evidence="1">
    <location>
        <begin position="1"/>
        <end position="56"/>
    </location>
</feature>
<organism evidence="2 3">
    <name type="scientific">Streptomyces cyaneofuscatus</name>
    <dbReference type="NCBI Taxonomy" id="66883"/>
    <lineage>
        <taxon>Bacteria</taxon>
        <taxon>Bacillati</taxon>
        <taxon>Actinomycetota</taxon>
        <taxon>Actinomycetes</taxon>
        <taxon>Kitasatosporales</taxon>
        <taxon>Streptomycetaceae</taxon>
        <taxon>Streptomyces</taxon>
    </lineage>
</organism>
<sequence length="56" mass="6125">MKIFGFAQNTDGTSDLAPLPDDVTDQVESTVTLSDGQSWGDTNGNTYTTRRSNRDQ</sequence>
<evidence type="ECO:0000313" key="3">
    <source>
        <dbReference type="Proteomes" id="UP001356428"/>
    </source>
</evidence>
<accession>A0ABZ1EVT6</accession>
<evidence type="ECO:0000256" key="1">
    <source>
        <dbReference type="SAM" id="MobiDB-lite"/>
    </source>
</evidence>
<feature type="compositionally biased region" description="Polar residues" evidence="1">
    <location>
        <begin position="26"/>
        <end position="50"/>
    </location>
</feature>
<protein>
    <submittedName>
        <fullName evidence="2">Uncharacterized protein</fullName>
    </submittedName>
</protein>